<dbReference type="InParanoid" id="A0A164ZKP7"/>
<name>A0A164ZKP7_XYLHT</name>
<reference evidence="1 2" key="1">
    <citation type="journal article" date="2016" name="Fungal Biol.">
        <title>The genome of Xylona heveae provides a window into fungal endophytism.</title>
        <authorList>
            <person name="Gazis R."/>
            <person name="Kuo A."/>
            <person name="Riley R."/>
            <person name="LaButti K."/>
            <person name="Lipzen A."/>
            <person name="Lin J."/>
            <person name="Amirebrahimi M."/>
            <person name="Hesse C.N."/>
            <person name="Spatafora J.W."/>
            <person name="Henrissat B."/>
            <person name="Hainaut M."/>
            <person name="Grigoriev I.V."/>
            <person name="Hibbett D.S."/>
        </authorList>
    </citation>
    <scope>NUCLEOTIDE SEQUENCE [LARGE SCALE GENOMIC DNA]</scope>
    <source>
        <strain evidence="1 2">TC161</strain>
    </source>
</reference>
<proteinExistence type="predicted"/>
<gene>
    <name evidence="1" type="ORF">L228DRAFT_286070</name>
</gene>
<evidence type="ECO:0000313" key="2">
    <source>
        <dbReference type="Proteomes" id="UP000076632"/>
    </source>
</evidence>
<keyword evidence="2" id="KW-1185">Reference proteome</keyword>
<dbReference type="EMBL" id="KV407467">
    <property type="protein sequence ID" value="KZF19213.1"/>
    <property type="molecule type" value="Genomic_DNA"/>
</dbReference>
<dbReference type="RefSeq" id="XP_018184768.1">
    <property type="nucleotide sequence ID" value="XM_018336412.1"/>
</dbReference>
<accession>A0A164ZKP7</accession>
<sequence length="183" mass="21137">MSIFEQNPAIKSALESIDDESYEPPVVTLWTAILSTIFPTSEGFLVEPHNVLGHGSGDTVERSPDVVVVRTEYGPGLQKRPRRDILFVECKRPLDDRPSRWVFHEQQLKDQASRNRNPSGDDDIFTAEAIGWKVKFFRWHGSREEHEPLYPDSEIREPLNLKNSYQGRLAERFLTWMKLSAIE</sequence>
<evidence type="ECO:0000313" key="1">
    <source>
        <dbReference type="EMBL" id="KZF19213.1"/>
    </source>
</evidence>
<organism evidence="1 2">
    <name type="scientific">Xylona heveae (strain CBS 132557 / TC161)</name>
    <dbReference type="NCBI Taxonomy" id="1328760"/>
    <lineage>
        <taxon>Eukaryota</taxon>
        <taxon>Fungi</taxon>
        <taxon>Dikarya</taxon>
        <taxon>Ascomycota</taxon>
        <taxon>Pezizomycotina</taxon>
        <taxon>Xylonomycetes</taxon>
        <taxon>Xylonales</taxon>
        <taxon>Xylonaceae</taxon>
        <taxon>Xylona</taxon>
    </lineage>
</organism>
<protein>
    <submittedName>
        <fullName evidence="1">Uncharacterized protein</fullName>
    </submittedName>
</protein>
<dbReference type="OrthoDB" id="4499616at2759"/>
<dbReference type="GeneID" id="28901549"/>
<dbReference type="STRING" id="1328760.A0A164ZKP7"/>
<dbReference type="Proteomes" id="UP000076632">
    <property type="component" value="Unassembled WGS sequence"/>
</dbReference>
<dbReference type="AlphaFoldDB" id="A0A164ZKP7"/>